<dbReference type="Proteomes" id="UP000266673">
    <property type="component" value="Unassembled WGS sequence"/>
</dbReference>
<name>A0A397W293_9GLOM</name>
<accession>A0A397W293</accession>
<organism evidence="1 2">
    <name type="scientific">Gigaspora rosea</name>
    <dbReference type="NCBI Taxonomy" id="44941"/>
    <lineage>
        <taxon>Eukaryota</taxon>
        <taxon>Fungi</taxon>
        <taxon>Fungi incertae sedis</taxon>
        <taxon>Mucoromycota</taxon>
        <taxon>Glomeromycotina</taxon>
        <taxon>Glomeromycetes</taxon>
        <taxon>Diversisporales</taxon>
        <taxon>Gigasporaceae</taxon>
        <taxon>Gigaspora</taxon>
    </lineage>
</organism>
<proteinExistence type="predicted"/>
<evidence type="ECO:0000313" key="1">
    <source>
        <dbReference type="EMBL" id="RIB28854.1"/>
    </source>
</evidence>
<keyword evidence="2" id="KW-1185">Reference proteome</keyword>
<evidence type="ECO:0000313" key="2">
    <source>
        <dbReference type="Proteomes" id="UP000266673"/>
    </source>
</evidence>
<sequence length="258" mass="30013">MSTQYFQSEAHACKGTLKNCSTIENFDHMPEIEEENVPGYENKENGAFYYRWAKAFPQSQILKSKEVSTFYYNGEDYLPTHLSHNIIITENDNYGSTVTIKWALITREDISFMPVDIEEYNEYINNIPHYVLRLYSYLVNGQKAVVTISGIKVFFDIRVPDNENTKLFESKIKDILVRGKNDEGETVKMTELRIEYVKAFPIRGIIQKKKTYLRMVTTTAKQRSIALAIILNYNIIIGDEYKLETASDDLRAYYRKVA</sequence>
<dbReference type="EMBL" id="QKWP01000053">
    <property type="protein sequence ID" value="RIB28854.1"/>
    <property type="molecule type" value="Genomic_DNA"/>
</dbReference>
<dbReference type="AlphaFoldDB" id="A0A397W293"/>
<comment type="caution">
    <text evidence="1">The sequence shown here is derived from an EMBL/GenBank/DDBJ whole genome shotgun (WGS) entry which is preliminary data.</text>
</comment>
<reference evidence="1 2" key="1">
    <citation type="submission" date="2018-06" db="EMBL/GenBank/DDBJ databases">
        <title>Comparative genomics reveals the genomic features of Rhizophagus irregularis, R. cerebriforme, R. diaphanum and Gigaspora rosea, and their symbiotic lifestyle signature.</title>
        <authorList>
            <person name="Morin E."/>
            <person name="San Clemente H."/>
            <person name="Chen E.C.H."/>
            <person name="De La Providencia I."/>
            <person name="Hainaut M."/>
            <person name="Kuo A."/>
            <person name="Kohler A."/>
            <person name="Murat C."/>
            <person name="Tang N."/>
            <person name="Roy S."/>
            <person name="Loubradou J."/>
            <person name="Henrissat B."/>
            <person name="Grigoriev I.V."/>
            <person name="Corradi N."/>
            <person name="Roux C."/>
            <person name="Martin F.M."/>
        </authorList>
    </citation>
    <scope>NUCLEOTIDE SEQUENCE [LARGE SCALE GENOMIC DNA]</scope>
    <source>
        <strain evidence="1 2">DAOM 194757</strain>
    </source>
</reference>
<dbReference type="OrthoDB" id="2429935at2759"/>
<gene>
    <name evidence="1" type="ORF">C2G38_2156809</name>
</gene>
<protein>
    <submittedName>
        <fullName evidence="1">Uncharacterized protein</fullName>
    </submittedName>
</protein>